<evidence type="ECO:0000256" key="1">
    <source>
        <dbReference type="ARBA" id="ARBA00000085"/>
    </source>
</evidence>
<dbReference type="SUPFAM" id="SSF55785">
    <property type="entry name" value="PYP-like sensor domain (PAS domain)"/>
    <property type="match status" value="1"/>
</dbReference>
<evidence type="ECO:0000259" key="11">
    <source>
        <dbReference type="PROSITE" id="PS50109"/>
    </source>
</evidence>
<dbReference type="InterPro" id="IPR013656">
    <property type="entry name" value="PAS_4"/>
</dbReference>
<dbReference type="Gene3D" id="3.30.450.20">
    <property type="entry name" value="PAS domain"/>
    <property type="match status" value="3"/>
</dbReference>
<keyword evidence="8" id="KW-0902">Two-component regulatory system</keyword>
<evidence type="ECO:0000256" key="7">
    <source>
        <dbReference type="ARBA" id="ARBA00022840"/>
    </source>
</evidence>
<dbReference type="GO" id="GO:0005524">
    <property type="term" value="F:ATP binding"/>
    <property type="evidence" value="ECO:0007669"/>
    <property type="project" value="UniProtKB-KW"/>
</dbReference>
<dbReference type="Pfam" id="PF02518">
    <property type="entry name" value="HATPase_c"/>
    <property type="match status" value="1"/>
</dbReference>
<feature type="domain" description="Response regulatory" evidence="12">
    <location>
        <begin position="820"/>
        <end position="936"/>
    </location>
</feature>
<dbReference type="InterPro" id="IPR035965">
    <property type="entry name" value="PAS-like_dom_sf"/>
</dbReference>
<name>A0A433XB76_9HYPH</name>
<dbReference type="SMART" id="SM00448">
    <property type="entry name" value="REC"/>
    <property type="match status" value="1"/>
</dbReference>
<dbReference type="InterPro" id="IPR036097">
    <property type="entry name" value="HisK_dim/P_sf"/>
</dbReference>
<keyword evidence="6" id="KW-0418">Kinase</keyword>
<dbReference type="InterPro" id="IPR004358">
    <property type="entry name" value="Sig_transdc_His_kin-like_C"/>
</dbReference>
<dbReference type="InterPro" id="IPR036890">
    <property type="entry name" value="HATPase_C_sf"/>
</dbReference>
<dbReference type="SUPFAM" id="SSF47384">
    <property type="entry name" value="Homodimeric domain of signal transducing histidine kinase"/>
    <property type="match status" value="1"/>
</dbReference>
<dbReference type="SUPFAM" id="SSF52172">
    <property type="entry name" value="CheY-like"/>
    <property type="match status" value="1"/>
</dbReference>
<dbReference type="Gene3D" id="1.10.287.130">
    <property type="match status" value="1"/>
</dbReference>
<dbReference type="AlphaFoldDB" id="A0A433XB76"/>
<feature type="transmembrane region" description="Helical" evidence="10">
    <location>
        <begin position="278"/>
        <end position="301"/>
    </location>
</feature>
<organism evidence="14 15">
    <name type="scientific">Arsenicitalea aurantiaca</name>
    <dbReference type="NCBI Taxonomy" id="1783274"/>
    <lineage>
        <taxon>Bacteria</taxon>
        <taxon>Pseudomonadati</taxon>
        <taxon>Pseudomonadota</taxon>
        <taxon>Alphaproteobacteria</taxon>
        <taxon>Hyphomicrobiales</taxon>
        <taxon>Devosiaceae</taxon>
        <taxon>Arsenicitalea</taxon>
    </lineage>
</organism>
<evidence type="ECO:0000256" key="9">
    <source>
        <dbReference type="PROSITE-ProRule" id="PRU00169"/>
    </source>
</evidence>
<evidence type="ECO:0000313" key="15">
    <source>
        <dbReference type="Proteomes" id="UP000281547"/>
    </source>
</evidence>
<dbReference type="InterPro" id="IPR001789">
    <property type="entry name" value="Sig_transdc_resp-reg_receiver"/>
</dbReference>
<dbReference type="RefSeq" id="WP_127188596.1">
    <property type="nucleotide sequence ID" value="NZ_RZNJ01000003.1"/>
</dbReference>
<dbReference type="Gene3D" id="3.40.50.2300">
    <property type="match status" value="1"/>
</dbReference>
<evidence type="ECO:0000256" key="2">
    <source>
        <dbReference type="ARBA" id="ARBA00012438"/>
    </source>
</evidence>
<dbReference type="Proteomes" id="UP000281547">
    <property type="component" value="Unassembled WGS sequence"/>
</dbReference>
<evidence type="ECO:0000259" key="13">
    <source>
        <dbReference type="PROSITE" id="PS50112"/>
    </source>
</evidence>
<dbReference type="PROSITE" id="PS50109">
    <property type="entry name" value="HIS_KIN"/>
    <property type="match status" value="1"/>
</dbReference>
<dbReference type="NCBIfam" id="TIGR00229">
    <property type="entry name" value="sensory_box"/>
    <property type="match status" value="1"/>
</dbReference>
<dbReference type="PROSITE" id="PS50112">
    <property type="entry name" value="PAS"/>
    <property type="match status" value="1"/>
</dbReference>
<dbReference type="EMBL" id="RZNJ01000003">
    <property type="protein sequence ID" value="RUT31351.1"/>
    <property type="molecule type" value="Genomic_DNA"/>
</dbReference>
<dbReference type="OrthoDB" id="9796100at2"/>
<dbReference type="SMART" id="SM00091">
    <property type="entry name" value="PAS"/>
    <property type="match status" value="1"/>
</dbReference>
<protein>
    <recommendedName>
        <fullName evidence="2">histidine kinase</fullName>
        <ecNumber evidence="2">2.7.13.3</ecNumber>
    </recommendedName>
</protein>
<proteinExistence type="predicted"/>
<keyword evidence="3 9" id="KW-0597">Phosphoprotein</keyword>
<dbReference type="PANTHER" id="PTHR43065:SF46">
    <property type="entry name" value="C4-DICARBOXYLATE TRANSPORT SENSOR PROTEIN DCTB"/>
    <property type="match status" value="1"/>
</dbReference>
<dbReference type="PANTHER" id="PTHR43065">
    <property type="entry name" value="SENSOR HISTIDINE KINASE"/>
    <property type="match status" value="1"/>
</dbReference>
<comment type="catalytic activity">
    <reaction evidence="1">
        <text>ATP + protein L-histidine = ADP + protein N-phospho-L-histidine.</text>
        <dbReference type="EC" id="2.7.13.3"/>
    </reaction>
</comment>
<dbReference type="InterPro" id="IPR003661">
    <property type="entry name" value="HisK_dim/P_dom"/>
</dbReference>
<evidence type="ECO:0000256" key="5">
    <source>
        <dbReference type="ARBA" id="ARBA00022741"/>
    </source>
</evidence>
<keyword evidence="5" id="KW-0547">Nucleotide-binding</keyword>
<evidence type="ECO:0000256" key="3">
    <source>
        <dbReference type="ARBA" id="ARBA00022553"/>
    </source>
</evidence>
<dbReference type="InterPro" id="IPR003594">
    <property type="entry name" value="HATPase_dom"/>
</dbReference>
<feature type="modified residue" description="4-aspartylphosphate" evidence="9">
    <location>
        <position position="870"/>
    </location>
</feature>
<feature type="domain" description="Histidine kinase" evidence="11">
    <location>
        <begin position="576"/>
        <end position="799"/>
    </location>
</feature>
<evidence type="ECO:0000256" key="8">
    <source>
        <dbReference type="ARBA" id="ARBA00023012"/>
    </source>
</evidence>
<dbReference type="PRINTS" id="PR00344">
    <property type="entry name" value="BCTRLSENSOR"/>
</dbReference>
<dbReference type="GO" id="GO:0000155">
    <property type="term" value="F:phosphorelay sensor kinase activity"/>
    <property type="evidence" value="ECO:0007669"/>
    <property type="project" value="InterPro"/>
</dbReference>
<evidence type="ECO:0000259" key="12">
    <source>
        <dbReference type="PROSITE" id="PS50110"/>
    </source>
</evidence>
<sequence length="938" mass="101725">MKRALWVLTLVATIFVAASITFNLLAERQRILAEAAEQAESLRGALVEYTDQTFTALNLALLGLEAPLMAAPPEGTTQSLARHEILRDRQEASSGTYAYFMLDAEGRLVASSRTADPELSDLSDTMEFTTLREDPDLGVVVGSPRLGRVGFAEGQELINIARALQNSDGSFAGVVAVSLSLQHLHAYYDKLLLGPNATAGLVREDGILILRSPFAPQHLGEDISGGELLRRVQEAPEGLYTARALLDGEMRISSYARLPNFPMIAYIGVAERDRLAGWVVRAVIEAALGVLVIALIVILAIGVDRSVRRREAAQLARSELFRELATASASIVQSPTLEDVFARLERSACAITGARQARTVVGEGADVPAGRLPDGRMLARLVDAQGHPVGRVEISEKAEGRFSDDDRFALVQLADVASTVVSRLQTSVERDAALRAAEAASASEHEARMEIETIFASITDAVFAIDPDWQIIYVNDNAEKLARRSAADLVGHNAWEAFHTLRDTELHDRLVEAMVLKTPALFDFAVPDVRLWLSVRAFPHERGITAYLRDITEAKETEAMLRQAQRMEAVGQLTGGVAHDFNNLLTVIIGNADEIISNPAGAAEDSSPAELILKAAERAAELTQRLLAFSRRQALDPRAVDANQLVAHLQDLIQRTLGEAIAMEFVLGAGLWRATVDPGQLENAILNLAINAQHAMAGGGHLTIETANVVLDADYASQRMEVEPGEYVMISVTDTGAGMSRQTIDRAFEPFFTTKPAGIGTGLGLSMIYGFIKQSRGHIAIYSEIGQGTSVRLYLPRATDDLPVAELGYDAESVTGGTERILVVEDDELVRRHTVSTLTTLGYRVTAVEDGQKAIERLLEEGGYDLLLADVVLAGPMNGRQVADIALARQPGLKVLFMSGYTENAIVHHGRLDRGVNLLSKPFRRGDLARKLRAILDD</sequence>
<dbReference type="CDD" id="cd12914">
    <property type="entry name" value="PDC1_DGC_like"/>
    <property type="match status" value="1"/>
</dbReference>
<keyword evidence="15" id="KW-1185">Reference proteome</keyword>
<dbReference type="CDD" id="cd12915">
    <property type="entry name" value="PDC2_DGC_like"/>
    <property type="match status" value="1"/>
</dbReference>
<dbReference type="SMART" id="SM00387">
    <property type="entry name" value="HATPase_c"/>
    <property type="match status" value="1"/>
</dbReference>
<reference evidence="14 15" key="1">
    <citation type="journal article" date="2016" name="Int. J. Syst. Evol. Microbiol.">
        <title>Arsenicitalea aurantiaca gen. nov., sp. nov., a new member of the family Hyphomicrobiaceae, isolated from high-arsenic sediment.</title>
        <authorList>
            <person name="Mu Y."/>
            <person name="Zhou L."/>
            <person name="Zeng X.C."/>
            <person name="Liu L."/>
            <person name="Pan Y."/>
            <person name="Chen X."/>
            <person name="Wang J."/>
            <person name="Li S."/>
            <person name="Li W.J."/>
            <person name="Wang Y."/>
        </authorList>
    </citation>
    <scope>NUCLEOTIDE SEQUENCE [LARGE SCALE GENOMIC DNA]</scope>
    <source>
        <strain evidence="14 15">42-50</strain>
    </source>
</reference>
<evidence type="ECO:0000256" key="6">
    <source>
        <dbReference type="ARBA" id="ARBA00022777"/>
    </source>
</evidence>
<keyword evidence="7" id="KW-0067">ATP-binding</keyword>
<dbReference type="Pfam" id="PF22588">
    <property type="entry name" value="dCache_1_like"/>
    <property type="match status" value="1"/>
</dbReference>
<dbReference type="CDD" id="cd00082">
    <property type="entry name" value="HisKA"/>
    <property type="match status" value="1"/>
</dbReference>
<comment type="caution">
    <text evidence="14">The sequence shown here is derived from an EMBL/GenBank/DDBJ whole genome shotgun (WGS) entry which is preliminary data.</text>
</comment>
<dbReference type="Pfam" id="PF00072">
    <property type="entry name" value="Response_reg"/>
    <property type="match status" value="1"/>
</dbReference>
<dbReference type="Pfam" id="PF00512">
    <property type="entry name" value="HisKA"/>
    <property type="match status" value="1"/>
</dbReference>
<evidence type="ECO:0000256" key="10">
    <source>
        <dbReference type="SAM" id="Phobius"/>
    </source>
</evidence>
<dbReference type="Pfam" id="PF08448">
    <property type="entry name" value="PAS_4"/>
    <property type="match status" value="1"/>
</dbReference>
<keyword evidence="10" id="KW-0812">Transmembrane</keyword>
<dbReference type="EC" id="2.7.13.3" evidence="2"/>
<dbReference type="Gene3D" id="3.30.565.10">
    <property type="entry name" value="Histidine kinase-like ATPase, C-terminal domain"/>
    <property type="match status" value="1"/>
</dbReference>
<dbReference type="SUPFAM" id="SSF55874">
    <property type="entry name" value="ATPase domain of HSP90 chaperone/DNA topoisomerase II/histidine kinase"/>
    <property type="match status" value="1"/>
</dbReference>
<dbReference type="CDD" id="cd00130">
    <property type="entry name" value="PAS"/>
    <property type="match status" value="1"/>
</dbReference>
<accession>A0A433XB76</accession>
<evidence type="ECO:0000256" key="4">
    <source>
        <dbReference type="ARBA" id="ARBA00022679"/>
    </source>
</evidence>
<keyword evidence="10" id="KW-0472">Membrane</keyword>
<evidence type="ECO:0000313" key="14">
    <source>
        <dbReference type="EMBL" id="RUT31351.1"/>
    </source>
</evidence>
<dbReference type="PROSITE" id="PS50110">
    <property type="entry name" value="RESPONSE_REGULATORY"/>
    <property type="match status" value="1"/>
</dbReference>
<feature type="domain" description="PAS" evidence="13">
    <location>
        <begin position="447"/>
        <end position="499"/>
    </location>
</feature>
<dbReference type="SMART" id="SM00388">
    <property type="entry name" value="HisKA"/>
    <property type="match status" value="1"/>
</dbReference>
<dbReference type="InterPro" id="IPR054327">
    <property type="entry name" value="His-kinase-like_sensor"/>
</dbReference>
<dbReference type="InterPro" id="IPR005467">
    <property type="entry name" value="His_kinase_dom"/>
</dbReference>
<dbReference type="InterPro" id="IPR011006">
    <property type="entry name" value="CheY-like_superfamily"/>
</dbReference>
<gene>
    <name evidence="14" type="ORF">EMQ25_10900</name>
</gene>
<dbReference type="InterPro" id="IPR000014">
    <property type="entry name" value="PAS"/>
</dbReference>
<keyword evidence="10" id="KW-1133">Transmembrane helix</keyword>
<keyword evidence="4" id="KW-0808">Transferase</keyword>